<dbReference type="EMBL" id="CAOJ01014358">
    <property type="protein sequence ID" value="CCO35282.1"/>
    <property type="molecule type" value="Genomic_DNA"/>
</dbReference>
<feature type="region of interest" description="Disordered" evidence="1">
    <location>
        <begin position="1"/>
        <end position="100"/>
    </location>
</feature>
<protein>
    <submittedName>
        <fullName evidence="2">Uncharacterized protein</fullName>
    </submittedName>
</protein>
<evidence type="ECO:0000313" key="2">
    <source>
        <dbReference type="EMBL" id="CCO35282.1"/>
    </source>
</evidence>
<gene>
    <name evidence="2" type="ORF">BN14_09399</name>
</gene>
<comment type="caution">
    <text evidence="2">The sequence shown here is derived from an EMBL/GenBank/DDBJ whole genome shotgun (WGS) entry which is preliminary data.</text>
</comment>
<evidence type="ECO:0000256" key="1">
    <source>
        <dbReference type="SAM" id="MobiDB-lite"/>
    </source>
</evidence>
<evidence type="ECO:0000313" key="3">
    <source>
        <dbReference type="Proteomes" id="UP000012065"/>
    </source>
</evidence>
<reference evidence="2 3" key="1">
    <citation type="journal article" date="2013" name="J. Biotechnol.">
        <title>Establishment and interpretation of the genome sequence of the phytopathogenic fungus Rhizoctonia solani AG1-IB isolate 7/3/14.</title>
        <authorList>
            <person name="Wibberg D.W."/>
            <person name="Jelonek L.J."/>
            <person name="Rupp O.R."/>
            <person name="Hennig M.H."/>
            <person name="Eikmeyer F.E."/>
            <person name="Goesmann A.G."/>
            <person name="Hartmann A.H."/>
            <person name="Borriss R.B."/>
            <person name="Grosch R.G."/>
            <person name="Puehler A.P."/>
            <person name="Schlueter A.S."/>
        </authorList>
    </citation>
    <scope>NUCLEOTIDE SEQUENCE [LARGE SCALE GENOMIC DNA]</scope>
    <source>
        <strain evidence="3">AG1-IB / isolate 7/3/14</strain>
    </source>
</reference>
<dbReference type="Proteomes" id="UP000012065">
    <property type="component" value="Unassembled WGS sequence"/>
</dbReference>
<dbReference type="AlphaFoldDB" id="M5CG06"/>
<organism evidence="2 3">
    <name type="scientific">Thanatephorus cucumeris (strain AG1-IB / isolate 7/3/14)</name>
    <name type="common">Lettuce bottom rot fungus</name>
    <name type="synonym">Rhizoctonia solani</name>
    <dbReference type="NCBI Taxonomy" id="1108050"/>
    <lineage>
        <taxon>Eukaryota</taxon>
        <taxon>Fungi</taxon>
        <taxon>Dikarya</taxon>
        <taxon>Basidiomycota</taxon>
        <taxon>Agaricomycotina</taxon>
        <taxon>Agaricomycetes</taxon>
        <taxon>Cantharellales</taxon>
        <taxon>Ceratobasidiaceae</taxon>
        <taxon>Rhizoctonia</taxon>
        <taxon>Rhizoctonia solani AG-1</taxon>
    </lineage>
</organism>
<proteinExistence type="predicted"/>
<accession>M5CG06</accession>
<dbReference type="HOGENOM" id="CLU_1240870_0_0_1"/>
<name>M5CG06_THACB</name>
<sequence>MSATSPSLRHFHSPQHCVLINQKRKADSDSDFEPDPNSVTDTPKPKPSRQIAPAFAANTDTPVRAGSAQRAKESGSNSRSISKSASGPKPTNKTPVAAPASTQLQMGKYLEDELRGAIYCDPEFEDNFLSVPDASKPLLDEALRHCPSDFRAHLPKVSGERALYGPIVSVLNSIKAAVDRVRQDNDLGQIGRDFLDHHASGFYSEDPEMARIKPDLVMRSTRT</sequence>
<feature type="compositionally biased region" description="Polar residues" evidence="1">
    <location>
        <begin position="74"/>
        <end position="100"/>
    </location>
</feature>